<evidence type="ECO:0000313" key="5">
    <source>
        <dbReference type="Proteomes" id="UP001190926"/>
    </source>
</evidence>
<dbReference type="InterPro" id="IPR056142">
    <property type="entry name" value="DUF7725"/>
</dbReference>
<dbReference type="EMBL" id="SDAM02029562">
    <property type="protein sequence ID" value="KAH6756277.1"/>
    <property type="molecule type" value="Genomic_DNA"/>
</dbReference>
<feature type="compositionally biased region" description="Polar residues" evidence="2">
    <location>
        <begin position="410"/>
        <end position="433"/>
    </location>
</feature>
<dbReference type="PANTHER" id="PTHR35766">
    <property type="entry name" value="OS08G0543600 PROTEIN"/>
    <property type="match status" value="1"/>
</dbReference>
<feature type="compositionally biased region" description="Polar residues" evidence="2">
    <location>
        <begin position="796"/>
        <end position="811"/>
    </location>
</feature>
<feature type="compositionally biased region" description="Polar residues" evidence="2">
    <location>
        <begin position="312"/>
        <end position="328"/>
    </location>
</feature>
<dbReference type="PANTHER" id="PTHR35766:SF1">
    <property type="entry name" value="OS08G0543600 PROTEIN"/>
    <property type="match status" value="1"/>
</dbReference>
<sequence length="811" mass="89898">MEAVPGASAAVRNGGVSLPPMASPSSFEPSREEWRVISEQSELERSKVGQSDERLIYEVQHGRGSLDVDFCSITIDGGLDNDILQQRLHNLAKQREELQNMELALRAQAAARSEILRLQNTFDAQIKEHANANVKLQEQLREKEQKIHDLERRTDEKERELHAIRLDNEAVWAKEDLLREQNKELQSYRRERDNTEAERAQHIKQIHELQEHIQEKEHQFIELQEQHRIAQETILFKDEQIRDLQTWINHTREIDVLLTTSSHTLQAELRERTEQYNQLWLGCQRQFGEMERLHSHIQQLQLEMADAREKSGSQSDGSLVSHTNSNDASRLEHANGIQLELNDRNSPTANTGSLENGNSVTSGGSTLTQSDQVHGVAFAPSSLFGMPTYLPTALHPFVMHQHGVPHPSHVEQSPSQSVPAMSSVQNWQSQQSKSEGEHMPTHNQYPDQTEESMPRTDTHYDHEAPAVNLHAHHTNYVDANVSPQLASDSAVLPPSGEMEVHDSMDENHDKAQSQLNLQQISSQFHEEEKGNSVTGHRADVRNTMMEHSAFAIDASSEGQTHANFSETTSSTALSDASSNDFVSMGHQSNIGGKAVESYILDERALLASIARAIGSGGRTRISSTLPNRLGKMLAPLHWHDYKMKYGKLDDFVASHPDLFLIEGDYIQLQEGAQKIIAATATAAKVAAAAAAAAAPSSFSSLMPSVAVTPMAHSHRLKKFSAMQSQNLNGNTFQVAGGVSNVKILSKSNYHGEMTGSVTMPGRSAMLTAGNEMSPERIDIPQSKGPSHGRPGMSAVGQKQSRTTGAVSNPRR</sequence>
<dbReference type="AlphaFoldDB" id="A0AAD4IP98"/>
<reference evidence="4 5" key="1">
    <citation type="journal article" date="2021" name="Nat. Commun.">
        <title>Incipient diploidization of the medicinal plant Perilla within 10,000 years.</title>
        <authorList>
            <person name="Zhang Y."/>
            <person name="Shen Q."/>
            <person name="Leng L."/>
            <person name="Zhang D."/>
            <person name="Chen S."/>
            <person name="Shi Y."/>
            <person name="Ning Z."/>
            <person name="Chen S."/>
        </authorList>
    </citation>
    <scope>NUCLEOTIDE SEQUENCE [LARGE SCALE GENOMIC DNA]</scope>
    <source>
        <strain evidence="5">cv. PC099</strain>
    </source>
</reference>
<feature type="coiled-coil region" evidence="1">
    <location>
        <begin position="81"/>
        <end position="233"/>
    </location>
</feature>
<evidence type="ECO:0000259" key="3">
    <source>
        <dbReference type="Pfam" id="PF24851"/>
    </source>
</evidence>
<evidence type="ECO:0000256" key="1">
    <source>
        <dbReference type="SAM" id="Coils"/>
    </source>
</evidence>
<feature type="region of interest" description="Disordered" evidence="2">
    <location>
        <begin position="404"/>
        <end position="457"/>
    </location>
</feature>
<protein>
    <recommendedName>
        <fullName evidence="3">DUF7725 domain-containing protein</fullName>
    </recommendedName>
</protein>
<keyword evidence="5" id="KW-1185">Reference proteome</keyword>
<evidence type="ECO:0000313" key="4">
    <source>
        <dbReference type="EMBL" id="KAH6756277.1"/>
    </source>
</evidence>
<evidence type="ECO:0000256" key="2">
    <source>
        <dbReference type="SAM" id="MobiDB-lite"/>
    </source>
</evidence>
<organism evidence="4 5">
    <name type="scientific">Perilla frutescens var. hirtella</name>
    <name type="common">Perilla citriodora</name>
    <name type="synonym">Perilla setoyensis</name>
    <dbReference type="NCBI Taxonomy" id="608512"/>
    <lineage>
        <taxon>Eukaryota</taxon>
        <taxon>Viridiplantae</taxon>
        <taxon>Streptophyta</taxon>
        <taxon>Embryophyta</taxon>
        <taxon>Tracheophyta</taxon>
        <taxon>Spermatophyta</taxon>
        <taxon>Magnoliopsida</taxon>
        <taxon>eudicotyledons</taxon>
        <taxon>Gunneridae</taxon>
        <taxon>Pentapetalae</taxon>
        <taxon>asterids</taxon>
        <taxon>lamiids</taxon>
        <taxon>Lamiales</taxon>
        <taxon>Lamiaceae</taxon>
        <taxon>Nepetoideae</taxon>
        <taxon>Elsholtzieae</taxon>
        <taxon>Perilla</taxon>
    </lineage>
</organism>
<gene>
    <name evidence="4" type="ORF">C2S53_003697</name>
</gene>
<feature type="compositionally biased region" description="Polar residues" evidence="2">
    <location>
        <begin position="344"/>
        <end position="368"/>
    </location>
</feature>
<feature type="region of interest" description="Disordered" evidence="2">
    <location>
        <begin position="771"/>
        <end position="811"/>
    </location>
</feature>
<keyword evidence="1" id="KW-0175">Coiled coil</keyword>
<feature type="region of interest" description="Disordered" evidence="2">
    <location>
        <begin position="1"/>
        <end position="33"/>
    </location>
</feature>
<name>A0AAD4IP98_PERFH</name>
<dbReference type="Proteomes" id="UP001190926">
    <property type="component" value="Unassembled WGS sequence"/>
</dbReference>
<feature type="region of interest" description="Disordered" evidence="2">
    <location>
        <begin position="306"/>
        <end position="368"/>
    </location>
</feature>
<dbReference type="Pfam" id="PF24851">
    <property type="entry name" value="DUF7725"/>
    <property type="match status" value="1"/>
</dbReference>
<comment type="caution">
    <text evidence="4">The sequence shown here is derived from an EMBL/GenBank/DDBJ whole genome shotgun (WGS) entry which is preliminary data.</text>
</comment>
<feature type="domain" description="DUF7725" evidence="3">
    <location>
        <begin position="599"/>
        <end position="668"/>
    </location>
</feature>
<proteinExistence type="predicted"/>
<accession>A0AAD4IP98</accession>